<evidence type="ECO:0000259" key="6">
    <source>
        <dbReference type="PROSITE" id="PS51387"/>
    </source>
</evidence>
<dbReference type="InterPro" id="IPR016164">
    <property type="entry name" value="FAD-linked_Oxase-like_C"/>
</dbReference>
<keyword evidence="5" id="KW-0560">Oxidoreductase</keyword>
<dbReference type="InterPro" id="IPR016169">
    <property type="entry name" value="FAD-bd_PCMH_sub2"/>
</dbReference>
<proteinExistence type="inferred from homology"/>
<dbReference type="Gene3D" id="3.30.465.10">
    <property type="match status" value="1"/>
</dbReference>
<dbReference type="SUPFAM" id="SSF56176">
    <property type="entry name" value="FAD-binding/transporter-associated domain-like"/>
    <property type="match status" value="1"/>
</dbReference>
<keyword evidence="3" id="KW-0285">Flavoprotein</keyword>
<dbReference type="InterPro" id="IPR016166">
    <property type="entry name" value="FAD-bd_PCMH"/>
</dbReference>
<comment type="caution">
    <text evidence="7">The sequence shown here is derived from an EMBL/GenBank/DDBJ whole genome shotgun (WGS) entry which is preliminary data.</text>
</comment>
<name>A0ABN2TZG5_9ACTN</name>
<evidence type="ECO:0000256" key="3">
    <source>
        <dbReference type="ARBA" id="ARBA00022630"/>
    </source>
</evidence>
<dbReference type="InterPro" id="IPR012951">
    <property type="entry name" value="BBE"/>
</dbReference>
<comment type="cofactor">
    <cofactor evidence="1">
        <name>FAD</name>
        <dbReference type="ChEBI" id="CHEBI:57692"/>
    </cofactor>
</comment>
<dbReference type="InterPro" id="IPR036318">
    <property type="entry name" value="FAD-bd_PCMH-like_sf"/>
</dbReference>
<dbReference type="Proteomes" id="UP001500751">
    <property type="component" value="Unassembled WGS sequence"/>
</dbReference>
<reference evidence="7 8" key="1">
    <citation type="journal article" date="2019" name="Int. J. Syst. Evol. Microbiol.">
        <title>The Global Catalogue of Microorganisms (GCM) 10K type strain sequencing project: providing services to taxonomists for standard genome sequencing and annotation.</title>
        <authorList>
            <consortium name="The Broad Institute Genomics Platform"/>
            <consortium name="The Broad Institute Genome Sequencing Center for Infectious Disease"/>
            <person name="Wu L."/>
            <person name="Ma J."/>
        </authorList>
    </citation>
    <scope>NUCLEOTIDE SEQUENCE [LARGE SCALE GENOMIC DNA]</scope>
    <source>
        <strain evidence="7 8">JCM 16014</strain>
    </source>
</reference>
<keyword evidence="8" id="KW-1185">Reference proteome</keyword>
<evidence type="ECO:0000313" key="7">
    <source>
        <dbReference type="EMBL" id="GAA2024086.1"/>
    </source>
</evidence>
<keyword evidence="4" id="KW-0274">FAD</keyword>
<evidence type="ECO:0000256" key="1">
    <source>
        <dbReference type="ARBA" id="ARBA00001974"/>
    </source>
</evidence>
<evidence type="ECO:0000256" key="5">
    <source>
        <dbReference type="ARBA" id="ARBA00023002"/>
    </source>
</evidence>
<organism evidence="7 8">
    <name type="scientific">Catenulispora yoronensis</name>
    <dbReference type="NCBI Taxonomy" id="450799"/>
    <lineage>
        <taxon>Bacteria</taxon>
        <taxon>Bacillati</taxon>
        <taxon>Actinomycetota</taxon>
        <taxon>Actinomycetes</taxon>
        <taxon>Catenulisporales</taxon>
        <taxon>Catenulisporaceae</taxon>
        <taxon>Catenulispora</taxon>
    </lineage>
</organism>
<dbReference type="Pfam" id="PF08031">
    <property type="entry name" value="BBE"/>
    <property type="match status" value="1"/>
</dbReference>
<accession>A0ABN2TZG5</accession>
<dbReference type="PROSITE" id="PS51387">
    <property type="entry name" value="FAD_PCMH"/>
    <property type="match status" value="1"/>
</dbReference>
<dbReference type="PANTHER" id="PTHR42973">
    <property type="entry name" value="BINDING OXIDOREDUCTASE, PUTATIVE (AFU_ORTHOLOGUE AFUA_1G17690)-RELATED"/>
    <property type="match status" value="1"/>
</dbReference>
<dbReference type="Gene3D" id="3.40.462.20">
    <property type="match status" value="1"/>
</dbReference>
<dbReference type="PANTHER" id="PTHR42973:SF39">
    <property type="entry name" value="FAD-BINDING PCMH-TYPE DOMAIN-CONTAINING PROTEIN"/>
    <property type="match status" value="1"/>
</dbReference>
<dbReference type="RefSeq" id="WP_344665452.1">
    <property type="nucleotide sequence ID" value="NZ_BAAAQN010000009.1"/>
</dbReference>
<sequence length="465" mass="48283">MRAALETLRNDFQGDIIEPETDGYEAAATTVLATGSPAVILRPAGTADVQAAVRFAAAARSAATTDTDTAATTDAIPTQLPLAVRGGGHSFPGFGTNDGGIVIDLRGIAGIEVLDPDRGLVRIGGGATWGAVADALAPHKLAISSGDTKGVGVGGLTLSGGIGWKARKYGLALDALVAAEVVTADGELVRADEEENAELFWALRGGGGNLGIVTAFEFLAHRTTDVFHGRIAFPAAEAGAVLQGWAEYLRTASEDLTSVVAFANPFAGGPNAPVEVYAVVDTDDQEHADEVLAPIRRLGSVIADEVALKPYRDVLVDGLVPPPGIRLLSRTAYVERESVPEVLKTLAQIGAAEGSPVIAVRSVGAAVSRVADDATAYAHRSAELLVITTSAGPAPVLEATAPLREAMWARLTPHTVGAYANFQSGVAESDVSAVYPEKTYERVAAVKREYDPENLFRGNHNVKPL</sequence>
<protein>
    <submittedName>
        <fullName evidence="7">FAD-binding oxidoreductase</fullName>
    </submittedName>
</protein>
<dbReference type="InterPro" id="IPR006094">
    <property type="entry name" value="Oxid_FAD_bind_N"/>
</dbReference>
<dbReference type="Gene3D" id="3.30.43.10">
    <property type="entry name" value="Uridine Diphospho-n-acetylenolpyruvylglucosamine Reductase, domain 2"/>
    <property type="match status" value="1"/>
</dbReference>
<dbReference type="SUPFAM" id="SSF55103">
    <property type="entry name" value="FAD-linked oxidases, C-terminal domain"/>
    <property type="match status" value="1"/>
</dbReference>
<dbReference type="EMBL" id="BAAAQN010000009">
    <property type="protein sequence ID" value="GAA2024086.1"/>
    <property type="molecule type" value="Genomic_DNA"/>
</dbReference>
<dbReference type="InterPro" id="IPR016167">
    <property type="entry name" value="FAD-bd_PCMH_sub1"/>
</dbReference>
<comment type="similarity">
    <text evidence="2">Belongs to the oxygen-dependent FAD-linked oxidoreductase family.</text>
</comment>
<evidence type="ECO:0000256" key="4">
    <source>
        <dbReference type="ARBA" id="ARBA00022827"/>
    </source>
</evidence>
<dbReference type="Pfam" id="PF01565">
    <property type="entry name" value="FAD_binding_4"/>
    <property type="match status" value="1"/>
</dbReference>
<evidence type="ECO:0000313" key="8">
    <source>
        <dbReference type="Proteomes" id="UP001500751"/>
    </source>
</evidence>
<gene>
    <name evidence="7" type="ORF">GCM10009839_22330</name>
</gene>
<dbReference type="InterPro" id="IPR050416">
    <property type="entry name" value="FAD-linked_Oxidoreductase"/>
</dbReference>
<feature type="domain" description="FAD-binding PCMH-type" evidence="6">
    <location>
        <begin position="33"/>
        <end position="223"/>
    </location>
</feature>
<evidence type="ECO:0000256" key="2">
    <source>
        <dbReference type="ARBA" id="ARBA00005466"/>
    </source>
</evidence>